<evidence type="ECO:0000259" key="6">
    <source>
        <dbReference type="Pfam" id="PF14819"/>
    </source>
</evidence>
<dbReference type="PANTHER" id="PTHR34354">
    <property type="entry name" value="NADPH-DEPENDENT 7-CYANO-7-DEAZAGUANINE REDUCTASE"/>
    <property type="match status" value="1"/>
</dbReference>
<name>A0A261UDV1_9BORD</name>
<feature type="binding site" evidence="5">
    <location>
        <begin position="80"/>
        <end position="82"/>
    </location>
    <ligand>
        <name>substrate</name>
    </ligand>
</feature>
<evidence type="ECO:0000313" key="7">
    <source>
        <dbReference type="EMBL" id="OZI59775.1"/>
    </source>
</evidence>
<protein>
    <recommendedName>
        <fullName evidence="5">NADPH-dependent 7-cyano-7-deazaguanine reductase</fullName>
        <ecNumber evidence="5">1.7.1.13</ecNumber>
    </recommendedName>
    <alternativeName>
        <fullName evidence="5">7-cyano-7-carbaguanine reductase</fullName>
    </alternativeName>
    <alternativeName>
        <fullName evidence="5">NADPH-dependent nitrile oxidoreductase</fullName>
    </alternativeName>
    <alternativeName>
        <fullName evidence="5">PreQ(0) reductase</fullName>
    </alternativeName>
</protein>
<dbReference type="Pfam" id="PF14489">
    <property type="entry name" value="QueF"/>
    <property type="match status" value="1"/>
</dbReference>
<dbReference type="AlphaFoldDB" id="A0A261UDV1"/>
<dbReference type="EMBL" id="NEVS01000004">
    <property type="protein sequence ID" value="OZI59775.1"/>
    <property type="molecule type" value="Genomic_DNA"/>
</dbReference>
<feature type="active site" description="Thioimide intermediate" evidence="5">
    <location>
        <position position="181"/>
    </location>
</feature>
<dbReference type="InterPro" id="IPR050084">
    <property type="entry name" value="NADPH_dep_7-cyano-7-deazaG_red"/>
</dbReference>
<comment type="caution">
    <text evidence="7">The sequence shown here is derived from an EMBL/GenBank/DDBJ whole genome shotgun (WGS) entry which is preliminary data.</text>
</comment>
<keyword evidence="8" id="KW-1185">Reference proteome</keyword>
<evidence type="ECO:0000313" key="8">
    <source>
        <dbReference type="Proteomes" id="UP000215767"/>
    </source>
</evidence>
<keyword evidence="4 5" id="KW-0560">Oxidoreductase</keyword>
<dbReference type="InterPro" id="IPR043133">
    <property type="entry name" value="GTP-CH-I_C/QueF"/>
</dbReference>
<comment type="pathway">
    <text evidence="5">tRNA modification; tRNA-queuosine biosynthesis.</text>
</comment>
<proteinExistence type="inferred from homology"/>
<keyword evidence="2 5" id="KW-0671">Queuosine biosynthesis</keyword>
<comment type="similarity">
    <text evidence="5">Belongs to the GTP cyclohydrolase I family. QueF type 2 subfamily.</text>
</comment>
<evidence type="ECO:0000256" key="1">
    <source>
        <dbReference type="ARBA" id="ARBA00022490"/>
    </source>
</evidence>
<accession>A0A261UDV1</accession>
<evidence type="ECO:0000256" key="3">
    <source>
        <dbReference type="ARBA" id="ARBA00022857"/>
    </source>
</evidence>
<dbReference type="GO" id="GO:0008616">
    <property type="term" value="P:tRNA queuosine(34) biosynthetic process"/>
    <property type="evidence" value="ECO:0007669"/>
    <property type="project" value="UniProtKB-UniRule"/>
</dbReference>
<comment type="function">
    <text evidence="5">Catalyzes the NADPH-dependent reduction of 7-cyano-7-deazaguanine (preQ0) to 7-aminomethyl-7-deazaguanine (preQ1).</text>
</comment>
<dbReference type="OrthoDB" id="9789995at2"/>
<dbReference type="InterPro" id="IPR016428">
    <property type="entry name" value="QueF_type2"/>
</dbReference>
<dbReference type="Proteomes" id="UP000215767">
    <property type="component" value="Unassembled WGS sequence"/>
</dbReference>
<feature type="active site" description="Proton donor" evidence="5">
    <location>
        <position position="188"/>
    </location>
</feature>
<evidence type="ECO:0000256" key="5">
    <source>
        <dbReference type="HAMAP-Rule" id="MF_00817"/>
    </source>
</evidence>
<dbReference type="GO" id="GO:0033739">
    <property type="term" value="F:preQ1 synthase activity"/>
    <property type="evidence" value="ECO:0007669"/>
    <property type="project" value="UniProtKB-UniRule"/>
</dbReference>
<dbReference type="InterPro" id="IPR029139">
    <property type="entry name" value="QueF_N"/>
</dbReference>
<dbReference type="HAMAP" id="MF_00817">
    <property type="entry name" value="QueF_type2"/>
    <property type="match status" value="1"/>
</dbReference>
<evidence type="ECO:0000256" key="2">
    <source>
        <dbReference type="ARBA" id="ARBA00022785"/>
    </source>
</evidence>
<dbReference type="UniPathway" id="UPA00392"/>
<organism evidence="7 8">
    <name type="scientific">Bordetella genomosp. 11</name>
    <dbReference type="NCBI Taxonomy" id="1416808"/>
    <lineage>
        <taxon>Bacteria</taxon>
        <taxon>Pseudomonadati</taxon>
        <taxon>Pseudomonadota</taxon>
        <taxon>Betaproteobacteria</taxon>
        <taxon>Burkholderiales</taxon>
        <taxon>Alcaligenaceae</taxon>
        <taxon>Bordetella</taxon>
    </lineage>
</organism>
<feature type="binding site" evidence="5">
    <location>
        <begin position="82"/>
        <end position="83"/>
    </location>
    <ligand>
        <name>NADPH</name>
        <dbReference type="ChEBI" id="CHEBI:57783"/>
    </ligand>
</feature>
<comment type="subcellular location">
    <subcellularLocation>
        <location evidence="5">Cytoplasm</location>
    </subcellularLocation>
</comment>
<dbReference type="GO" id="GO:0005737">
    <property type="term" value="C:cytoplasm"/>
    <property type="evidence" value="ECO:0007669"/>
    <property type="project" value="UniProtKB-SubCell"/>
</dbReference>
<dbReference type="Pfam" id="PF14819">
    <property type="entry name" value="QueF_N"/>
    <property type="match status" value="1"/>
</dbReference>
<dbReference type="PANTHER" id="PTHR34354:SF1">
    <property type="entry name" value="NADPH-DEPENDENT 7-CYANO-7-DEAZAGUANINE REDUCTASE"/>
    <property type="match status" value="1"/>
</dbReference>
<gene>
    <name evidence="5" type="primary">queF</name>
    <name evidence="7" type="ORF">CAL28_09740</name>
</gene>
<dbReference type="PIRSF" id="PIRSF004750">
    <property type="entry name" value="Nitrile_oxidored_YqcD_prd"/>
    <property type="match status" value="1"/>
</dbReference>
<evidence type="ECO:0000256" key="4">
    <source>
        <dbReference type="ARBA" id="ARBA00023002"/>
    </source>
</evidence>
<comment type="catalytic activity">
    <reaction evidence="5">
        <text>7-aminomethyl-7-carbaguanine + 2 NADP(+) = 7-cyano-7-carbaguanine + 2 NADPH + 3 H(+)</text>
        <dbReference type="Rhea" id="RHEA:13409"/>
        <dbReference type="ChEBI" id="CHEBI:15378"/>
        <dbReference type="ChEBI" id="CHEBI:45075"/>
        <dbReference type="ChEBI" id="CHEBI:57783"/>
        <dbReference type="ChEBI" id="CHEBI:58349"/>
        <dbReference type="ChEBI" id="CHEBI:58703"/>
        <dbReference type="EC" id="1.7.1.13"/>
    </reaction>
</comment>
<feature type="domain" description="NADPH-dependent 7-cyano-7-deazaguanine reductase N-terminal" evidence="6">
    <location>
        <begin position="14"/>
        <end position="123"/>
    </location>
</feature>
<feature type="binding site" evidence="5">
    <location>
        <begin position="220"/>
        <end position="221"/>
    </location>
    <ligand>
        <name>substrate</name>
    </ligand>
</feature>
<dbReference type="RefSeq" id="WP_094841202.1">
    <property type="nucleotide sequence ID" value="NZ_NEVS01000004.1"/>
</dbReference>
<feature type="binding site" evidence="5">
    <location>
        <begin position="249"/>
        <end position="250"/>
    </location>
    <ligand>
        <name>NADPH</name>
        <dbReference type="ChEBI" id="CHEBI:57783"/>
    </ligand>
</feature>
<dbReference type="Gene3D" id="3.30.1130.10">
    <property type="match status" value="2"/>
</dbReference>
<sequence length="275" mass="30316">MTLEHAPLGHDIPYPSQYDAGLLFPIDRATNRATIGVGTTLPFHGADVWNAYELSWLNPRGKPQIAIGRFTVPADTPRIIESKSFKLYLNSLNQTRMADPAAYAACVERDLSAAAGGPVRVELIPPAGFRDERLADLTGESLDDIDIDVGAYTPAPGLLRCATDADAVEETLTSDLLKSNCPVTGQPDWGSVQIRYRGPRLDRAALLAYIVSFREHAEFHEHCVERIYTDLMATCRPSSLLVYARYTRRGGLDINPWRATPDWPAPAVQARTARQ</sequence>
<comment type="subunit">
    <text evidence="5">Homodimer.</text>
</comment>
<keyword evidence="3 5" id="KW-0521">NADP</keyword>
<keyword evidence="1 5" id="KW-0963">Cytoplasm</keyword>
<dbReference type="SUPFAM" id="SSF55620">
    <property type="entry name" value="Tetrahydrobiopterin biosynthesis enzymes-like"/>
    <property type="match status" value="1"/>
</dbReference>
<dbReference type="InterPro" id="IPR029500">
    <property type="entry name" value="QueF"/>
</dbReference>
<reference evidence="8" key="1">
    <citation type="submission" date="2017-05" db="EMBL/GenBank/DDBJ databases">
        <title>Complete and WGS of Bordetella genogroups.</title>
        <authorList>
            <person name="Spilker T."/>
            <person name="Lipuma J."/>
        </authorList>
    </citation>
    <scope>NUCLEOTIDE SEQUENCE [LARGE SCALE GENOMIC DNA]</scope>
    <source>
        <strain evidence="8">AU8856</strain>
    </source>
</reference>
<dbReference type="NCBIfam" id="TIGR03138">
    <property type="entry name" value="QueF"/>
    <property type="match status" value="1"/>
</dbReference>
<dbReference type="EC" id="1.7.1.13" evidence="5"/>